<dbReference type="Gene3D" id="1.10.260.40">
    <property type="entry name" value="lambda repressor-like DNA-binding domains"/>
    <property type="match status" value="1"/>
</dbReference>
<proteinExistence type="predicted"/>
<dbReference type="CDD" id="cd06295">
    <property type="entry name" value="PBP1_CelR"/>
    <property type="match status" value="1"/>
</dbReference>
<dbReference type="PROSITE" id="PS50932">
    <property type="entry name" value="HTH_LACI_2"/>
    <property type="match status" value="1"/>
</dbReference>
<dbReference type="InterPro" id="IPR046335">
    <property type="entry name" value="LacI/GalR-like_sensor"/>
</dbReference>
<dbReference type="PANTHER" id="PTHR30146:SF120">
    <property type="entry name" value="ALANINE RACEMASE"/>
    <property type="match status" value="1"/>
</dbReference>
<dbReference type="InterPro" id="IPR028082">
    <property type="entry name" value="Peripla_BP_I"/>
</dbReference>
<name>A0A099K9U9_COLPS</name>
<feature type="domain" description="HTH lacI-type" evidence="4">
    <location>
        <begin position="7"/>
        <end position="61"/>
    </location>
</feature>
<dbReference type="GO" id="GO:0000976">
    <property type="term" value="F:transcription cis-regulatory region binding"/>
    <property type="evidence" value="ECO:0007669"/>
    <property type="project" value="TreeGrafter"/>
</dbReference>
<dbReference type="AlphaFoldDB" id="A0A099K9U9"/>
<dbReference type="OrthoDB" id="5681588at2"/>
<accession>A0A099K9U9</accession>
<evidence type="ECO:0000259" key="4">
    <source>
        <dbReference type="PROSITE" id="PS50932"/>
    </source>
</evidence>
<dbReference type="PATRIC" id="fig|28229.4.peg.3936"/>
<keyword evidence="2" id="KW-0238">DNA-binding</keyword>
<dbReference type="SMART" id="SM00354">
    <property type="entry name" value="HTH_LACI"/>
    <property type="match status" value="1"/>
</dbReference>
<dbReference type="InterPro" id="IPR010982">
    <property type="entry name" value="Lambda_DNA-bd_dom_sf"/>
</dbReference>
<evidence type="ECO:0000313" key="5">
    <source>
        <dbReference type="EMBL" id="KGJ87045.1"/>
    </source>
</evidence>
<dbReference type="PROSITE" id="PS00356">
    <property type="entry name" value="HTH_LACI_1"/>
    <property type="match status" value="1"/>
</dbReference>
<evidence type="ECO:0000256" key="3">
    <source>
        <dbReference type="ARBA" id="ARBA00023163"/>
    </source>
</evidence>
<dbReference type="EMBL" id="JQED01000055">
    <property type="protein sequence ID" value="KGJ87045.1"/>
    <property type="molecule type" value="Genomic_DNA"/>
</dbReference>
<dbReference type="Pfam" id="PF00356">
    <property type="entry name" value="LacI"/>
    <property type="match status" value="1"/>
</dbReference>
<reference evidence="5 6" key="1">
    <citation type="submission" date="2014-08" db="EMBL/GenBank/DDBJ databases">
        <title>Genomic and Phenotypic Diversity of Colwellia psychrerythraea strains from Disparate Marine Basins.</title>
        <authorList>
            <person name="Techtmann S.M."/>
            <person name="Stelling S.C."/>
            <person name="Utturkar S.M."/>
            <person name="Alshibli N."/>
            <person name="Harris A."/>
            <person name="Brown S.D."/>
            <person name="Hazen T.C."/>
        </authorList>
    </citation>
    <scope>NUCLEOTIDE SEQUENCE [LARGE SCALE GENOMIC DNA]</scope>
    <source>
        <strain evidence="5 6">ND2E</strain>
    </source>
</reference>
<evidence type="ECO:0000256" key="2">
    <source>
        <dbReference type="ARBA" id="ARBA00023125"/>
    </source>
</evidence>
<gene>
    <name evidence="5" type="ORF">ND2E_0452</name>
</gene>
<organism evidence="5 6">
    <name type="scientific">Colwellia psychrerythraea</name>
    <name type="common">Vibrio psychroerythus</name>
    <dbReference type="NCBI Taxonomy" id="28229"/>
    <lineage>
        <taxon>Bacteria</taxon>
        <taxon>Pseudomonadati</taxon>
        <taxon>Pseudomonadota</taxon>
        <taxon>Gammaproteobacteria</taxon>
        <taxon>Alteromonadales</taxon>
        <taxon>Colwelliaceae</taxon>
        <taxon>Colwellia</taxon>
    </lineage>
</organism>
<protein>
    <submittedName>
        <fullName evidence="5">Transcriptional regulator, LacI family</fullName>
    </submittedName>
</protein>
<dbReference type="SUPFAM" id="SSF47413">
    <property type="entry name" value="lambda repressor-like DNA-binding domains"/>
    <property type="match status" value="1"/>
</dbReference>
<dbReference type="CDD" id="cd01392">
    <property type="entry name" value="HTH_LacI"/>
    <property type="match status" value="1"/>
</dbReference>
<keyword evidence="3" id="KW-0804">Transcription</keyword>
<dbReference type="InterPro" id="IPR000843">
    <property type="entry name" value="HTH_LacI"/>
</dbReference>
<comment type="caution">
    <text evidence="5">The sequence shown here is derived from an EMBL/GenBank/DDBJ whole genome shotgun (WGS) entry which is preliminary data.</text>
</comment>
<dbReference type="PANTHER" id="PTHR30146">
    <property type="entry name" value="LACI-RELATED TRANSCRIPTIONAL REPRESSOR"/>
    <property type="match status" value="1"/>
</dbReference>
<dbReference type="Proteomes" id="UP000029843">
    <property type="component" value="Unassembled WGS sequence"/>
</dbReference>
<dbReference type="Gene3D" id="3.40.50.2300">
    <property type="match status" value="2"/>
</dbReference>
<evidence type="ECO:0000313" key="6">
    <source>
        <dbReference type="Proteomes" id="UP000029843"/>
    </source>
</evidence>
<keyword evidence="1" id="KW-0805">Transcription regulation</keyword>
<dbReference type="GO" id="GO:0003700">
    <property type="term" value="F:DNA-binding transcription factor activity"/>
    <property type="evidence" value="ECO:0007669"/>
    <property type="project" value="TreeGrafter"/>
</dbReference>
<evidence type="ECO:0000256" key="1">
    <source>
        <dbReference type="ARBA" id="ARBA00023015"/>
    </source>
</evidence>
<dbReference type="RefSeq" id="WP_033095505.1">
    <property type="nucleotide sequence ID" value="NZ_JQED01000055.1"/>
</dbReference>
<sequence length="339" mass="37809">MNKKNLMTLADIAKLANVSTSTASRALRNNPVIKQATRDLVQGLAKEHNFKVNVTASKLRTQKTNTIAVVVMLERKSGQVISDPFLMEILGTIADELTKFGYDMLLTTTKTATHDWYSYYYESKRADGLIIIGQGEHDQRVESLASTKLPFVVWGTEIHENSYTTIGSDNRKGGFLAVQHLIQQGCKRIAFLGDINHNEVEQRWLGYQDALKEANLPIEHGLQIKTDFTSNDGYSKLRDHLLIEDQGIDGIFAVSDAIALGASKYLFEQKIEVPQKIAIIGFDDIAMSEFCSPSLSTIKQNTAAGGRLLVKILLNKINQQPVKSQLLDVEVVQRQSSRR</sequence>
<dbReference type="SUPFAM" id="SSF53822">
    <property type="entry name" value="Periplasmic binding protein-like I"/>
    <property type="match status" value="1"/>
</dbReference>
<dbReference type="Pfam" id="PF13377">
    <property type="entry name" value="Peripla_BP_3"/>
    <property type="match status" value="1"/>
</dbReference>